<protein>
    <recommendedName>
        <fullName evidence="4">DUF1062 domain-containing protein</fullName>
    </recommendedName>
</protein>
<dbReference type="InterPro" id="IPR009412">
    <property type="entry name" value="DUF1062"/>
</dbReference>
<evidence type="ECO:0000256" key="1">
    <source>
        <dbReference type="PROSITE-ProRule" id="PRU00182"/>
    </source>
</evidence>
<dbReference type="Proteomes" id="UP000199701">
    <property type="component" value="Unassembled WGS sequence"/>
</dbReference>
<dbReference type="RefSeq" id="WP_170841362.1">
    <property type="nucleotide sequence ID" value="NZ_FOJI01000006.1"/>
</dbReference>
<evidence type="ECO:0000313" key="2">
    <source>
        <dbReference type="EMBL" id="SEW18784.1"/>
    </source>
</evidence>
<evidence type="ECO:0008006" key="4">
    <source>
        <dbReference type="Google" id="ProtNLM"/>
    </source>
</evidence>
<reference evidence="2 3" key="1">
    <citation type="submission" date="2016-10" db="EMBL/GenBank/DDBJ databases">
        <authorList>
            <person name="de Groot N.N."/>
        </authorList>
    </citation>
    <scope>NUCLEOTIDE SEQUENCE [LARGE SCALE GENOMIC DNA]</scope>
    <source>
        <strain evidence="2 3">DSM 9179</strain>
    </source>
</reference>
<accession>A0A1I0PWC5</accession>
<dbReference type="EMBL" id="FOJI01000006">
    <property type="protein sequence ID" value="SEW18784.1"/>
    <property type="molecule type" value="Genomic_DNA"/>
</dbReference>
<name>A0A1I0PWC5_9FIRM</name>
<keyword evidence="3" id="KW-1185">Reference proteome</keyword>
<evidence type="ECO:0000313" key="3">
    <source>
        <dbReference type="Proteomes" id="UP000199701"/>
    </source>
</evidence>
<dbReference type="STRING" id="99656.SAMN05421659_10673"/>
<organism evidence="2 3">
    <name type="scientific">[Clostridium] fimetarium</name>
    <dbReference type="NCBI Taxonomy" id="99656"/>
    <lineage>
        <taxon>Bacteria</taxon>
        <taxon>Bacillati</taxon>
        <taxon>Bacillota</taxon>
        <taxon>Clostridia</taxon>
        <taxon>Lachnospirales</taxon>
        <taxon>Lachnospiraceae</taxon>
    </lineage>
</organism>
<sequence length="200" mass="23699">MNYHKRIELEIKPVSSPQIIRNCSKCGGKSYFSNTGNFRVNANGNCIDIWLIYACCQCKTTYNMTLFERISPNELRKEAYEQFLANDKSLAMSYGCDNQIFKKNKAEVDWENITYIISEKIFEEEYQEDQAFQEHQKVLKIKCIYPLKIRIDKLFAEYFNISRTKVKQLIDEKMIKELHFGNTGKKYIIDGMEFIVELRF</sequence>
<keyword evidence="1" id="KW-0694">RNA-binding</keyword>
<proteinExistence type="predicted"/>
<dbReference type="GO" id="GO:0003723">
    <property type="term" value="F:RNA binding"/>
    <property type="evidence" value="ECO:0007669"/>
    <property type="project" value="UniProtKB-KW"/>
</dbReference>
<dbReference type="PROSITE" id="PS50889">
    <property type="entry name" value="S4"/>
    <property type="match status" value="1"/>
</dbReference>
<dbReference type="AlphaFoldDB" id="A0A1I0PWC5"/>
<gene>
    <name evidence="2" type="ORF">SAMN05421659_10673</name>
</gene>
<dbReference type="Pfam" id="PF06353">
    <property type="entry name" value="DUF1062"/>
    <property type="match status" value="1"/>
</dbReference>